<evidence type="ECO:0000313" key="8">
    <source>
        <dbReference type="EMBL" id="GAX01292.1"/>
    </source>
</evidence>
<evidence type="ECO:0000256" key="6">
    <source>
        <dbReference type="SAM" id="Phobius"/>
    </source>
</evidence>
<feature type="domain" description="Gram-positive cocci surface proteins LPxTG" evidence="7">
    <location>
        <begin position="894"/>
        <end position="931"/>
    </location>
</feature>
<evidence type="ECO:0000313" key="9">
    <source>
        <dbReference type="Proteomes" id="UP000198402"/>
    </source>
</evidence>
<organism evidence="8 9">
    <name type="scientific">Secundilactobacillus silagei JCM 19001</name>
    <dbReference type="NCBI Taxonomy" id="1302250"/>
    <lineage>
        <taxon>Bacteria</taxon>
        <taxon>Bacillati</taxon>
        <taxon>Bacillota</taxon>
        <taxon>Bacilli</taxon>
        <taxon>Lactobacillales</taxon>
        <taxon>Lactobacillaceae</taxon>
        <taxon>Secundilactobacillus</taxon>
    </lineage>
</organism>
<keyword evidence="2" id="KW-0964">Secreted</keyword>
<dbReference type="STRING" id="1302250.GCA_001313225_00911"/>
<keyword evidence="3" id="KW-0732">Signal</keyword>
<feature type="compositionally biased region" description="Low complexity" evidence="5">
    <location>
        <begin position="142"/>
        <end position="154"/>
    </location>
</feature>
<feature type="transmembrane region" description="Helical" evidence="6">
    <location>
        <begin position="906"/>
        <end position="923"/>
    </location>
</feature>
<evidence type="ECO:0000259" key="7">
    <source>
        <dbReference type="PROSITE" id="PS50847"/>
    </source>
</evidence>
<accession>A0A1Z5II92</accession>
<evidence type="ECO:0000256" key="4">
    <source>
        <dbReference type="ARBA" id="ARBA00023088"/>
    </source>
</evidence>
<evidence type="ECO:0000256" key="3">
    <source>
        <dbReference type="ARBA" id="ARBA00022729"/>
    </source>
</evidence>
<dbReference type="InterPro" id="IPR013320">
    <property type="entry name" value="ConA-like_dom_sf"/>
</dbReference>
<feature type="compositionally biased region" description="Low complexity" evidence="5">
    <location>
        <begin position="830"/>
        <end position="851"/>
    </location>
</feature>
<keyword evidence="6" id="KW-0812">Transmembrane</keyword>
<keyword evidence="1" id="KW-0134">Cell wall</keyword>
<protein>
    <recommendedName>
        <fullName evidence="7">Gram-positive cocci surface proteins LPxTG domain-containing protein</fullName>
    </recommendedName>
</protein>
<evidence type="ECO:0000256" key="1">
    <source>
        <dbReference type="ARBA" id="ARBA00022512"/>
    </source>
</evidence>
<dbReference type="OrthoDB" id="2264532at2"/>
<dbReference type="Gene3D" id="2.60.120.200">
    <property type="match status" value="1"/>
</dbReference>
<feature type="compositionally biased region" description="Polar residues" evidence="5">
    <location>
        <begin position="858"/>
        <end position="902"/>
    </location>
</feature>
<feature type="region of interest" description="Disordered" evidence="5">
    <location>
        <begin position="53"/>
        <end position="165"/>
    </location>
</feature>
<dbReference type="SUPFAM" id="SSF49899">
    <property type="entry name" value="Concanavalin A-like lectins/glucanases"/>
    <property type="match status" value="1"/>
</dbReference>
<keyword evidence="4" id="KW-0572">Peptidoglycan-anchor</keyword>
<dbReference type="NCBIfam" id="TIGR03715">
    <property type="entry name" value="KxYKxGKxW"/>
    <property type="match status" value="1"/>
</dbReference>
<keyword evidence="6" id="KW-0472">Membrane</keyword>
<feature type="region of interest" description="Disordered" evidence="5">
    <location>
        <begin position="748"/>
        <end position="902"/>
    </location>
</feature>
<dbReference type="RefSeq" id="WP_089136688.1">
    <property type="nucleotide sequence ID" value="NZ_BCMG01000006.1"/>
</dbReference>
<feature type="compositionally biased region" description="Polar residues" evidence="5">
    <location>
        <begin position="119"/>
        <end position="140"/>
    </location>
</feature>
<dbReference type="InterPro" id="IPR022263">
    <property type="entry name" value="KxYKxGKxW"/>
</dbReference>
<dbReference type="PROSITE" id="PS50847">
    <property type="entry name" value="GRAM_POS_ANCHORING"/>
    <property type="match status" value="1"/>
</dbReference>
<feature type="compositionally biased region" description="Low complexity" evidence="5">
    <location>
        <begin position="102"/>
        <end position="118"/>
    </location>
</feature>
<feature type="compositionally biased region" description="Low complexity" evidence="5">
    <location>
        <begin position="749"/>
        <end position="811"/>
    </location>
</feature>
<dbReference type="EMBL" id="BCMG01000006">
    <property type="protein sequence ID" value="GAX01292.1"/>
    <property type="molecule type" value="Genomic_DNA"/>
</dbReference>
<dbReference type="AlphaFoldDB" id="A0A1Z5II92"/>
<evidence type="ECO:0000256" key="5">
    <source>
        <dbReference type="SAM" id="MobiDB-lite"/>
    </source>
</evidence>
<name>A0A1Z5II92_9LACO</name>
<evidence type="ECO:0000256" key="2">
    <source>
        <dbReference type="ARBA" id="ARBA00022525"/>
    </source>
</evidence>
<keyword evidence="9" id="KW-1185">Reference proteome</keyword>
<feature type="compositionally biased region" description="Polar residues" evidence="5">
    <location>
        <begin position="812"/>
        <end position="824"/>
    </location>
</feature>
<dbReference type="InterPro" id="IPR019931">
    <property type="entry name" value="LPXTG_anchor"/>
</dbReference>
<keyword evidence="6" id="KW-1133">Transmembrane helix</keyword>
<proteinExistence type="predicted"/>
<gene>
    <name evidence="8" type="ORF">IWT126_01318</name>
</gene>
<dbReference type="Pfam" id="PF19258">
    <property type="entry name" value="KxYKxGKxW_sig"/>
    <property type="match status" value="1"/>
</dbReference>
<feature type="compositionally biased region" description="Polar residues" evidence="5">
    <location>
        <begin position="55"/>
        <end position="101"/>
    </location>
</feature>
<comment type="caution">
    <text evidence="8">The sequence shown here is derived from an EMBL/GenBank/DDBJ whole genome shotgun (WGS) entry which is preliminary data.</text>
</comment>
<dbReference type="Proteomes" id="UP000198402">
    <property type="component" value="Unassembled WGS sequence"/>
</dbReference>
<reference evidence="8 9" key="1">
    <citation type="submission" date="2015-11" db="EMBL/GenBank/DDBJ databases">
        <title>Draft genome sequences of new species of the genus Lactobacillus isolated from orchardgrass silage.</title>
        <authorList>
            <person name="Tohno M."/>
            <person name="Tanizawa Y."/>
            <person name="Arita M."/>
        </authorList>
    </citation>
    <scope>NUCLEOTIDE SEQUENCE [LARGE SCALE GENOMIC DNA]</scope>
    <source>
        <strain evidence="8 9">IWT126</strain>
    </source>
</reference>
<sequence length="931" mass="94845">MSKNNLKSPFIKEKHTVKLYKAGKQWAIMGMTVATLAGISLATGTTAKAMETTTNDATPATSQNLQHTGTDESQPATDPATSTETKTVPASANNAETPANVATSNTGNTGASSNNTSGQTINARTDTASNAPTGSTTAEPQATPATNATVNPVAAPAPEPEAPTAETNPIVATTDQSGTASTDPTKTGNSSPVKIEGQQIAEHFVAGGNGGPTTPQINGNTANLTIPTDPDYVQNAAVIAKDAVDFNSDFSLNATVNVNWDPSMGSWLGGDGMAVAFQPISTNDALTKGATGGGMGLVQTDDQAQPIAGTISYIISTNALGQSPLTVDGAPNTNSHHWVIYQSGSASSQATGGVYDTGVAVPSATQTTGNLTYTFDVKYEADTKQLVTNILDTNGNSVKTFTQTIKPEQMGKNYVLGVTASTAASKAAYNVTINSYAYVPADAKLNITSNQPSVGQSGINGTPGQVIAFYQSGTAAPTTDTNNNPVSVAYEVPTVQGYTLASPQFVTLTAGGENNVNLIYTGNPVTTTVTIPSNQGDQTVTNVTGHVGDTINVTVPSLTGYTADKDAVAATINPNGTITVNTPKTQTGDAGYVTYTGDPVTATVTIPSNKGNQTVTNVSGKVGDTVQVSVPTINGYTADKASVAATVNTDGSIVVNVPKAQTGDAGYVTYTGDPVTATVTIPSNQGNQTVAGVTGKVGDTVNVSVPTINGYTADKSTVAATVNADNTITVNDPKASSGDAGYVTYTVISSQPDNNQPNNQPGGSTGTNPSNPTTPATTTDANDDTVTPVTTNDSNDGSTTLTDTTDSTNGTKPSAITTGSSNATAIPEAETQSTNQGSSQSQNSSQSTTEQHSAVVPLSTTNQPQMTKSSNSIATPGQSTMTQKETVQNNSGQLPQTNEQSDQAKATGLLGLIMISLLSLFGLRRKQTDDK</sequence>